<dbReference type="SUPFAM" id="SSF103473">
    <property type="entry name" value="MFS general substrate transporter"/>
    <property type="match status" value="1"/>
</dbReference>
<feature type="transmembrane region" description="Helical" evidence="1">
    <location>
        <begin position="59"/>
        <end position="79"/>
    </location>
</feature>
<proteinExistence type="predicted"/>
<feature type="transmembrane region" description="Helical" evidence="1">
    <location>
        <begin position="19"/>
        <end position="38"/>
    </location>
</feature>
<gene>
    <name evidence="2" type="ORF">BN2475_2170002</name>
</gene>
<organism evidence="2 3">
    <name type="scientific">Paraburkholderia ribeironis</name>
    <dbReference type="NCBI Taxonomy" id="1247936"/>
    <lineage>
        <taxon>Bacteria</taxon>
        <taxon>Pseudomonadati</taxon>
        <taxon>Pseudomonadota</taxon>
        <taxon>Betaproteobacteria</taxon>
        <taxon>Burkholderiales</taxon>
        <taxon>Burkholderiaceae</taxon>
        <taxon>Paraburkholderia</taxon>
    </lineage>
</organism>
<reference evidence="2 3" key="1">
    <citation type="submission" date="2016-12" db="EMBL/GenBank/DDBJ databases">
        <authorList>
            <person name="Song W.-J."/>
            <person name="Kurnit D.M."/>
        </authorList>
    </citation>
    <scope>NUCLEOTIDE SEQUENCE [LARGE SCALE GENOMIC DNA]</scope>
    <source>
        <strain evidence="2 3">STM7296</strain>
    </source>
</reference>
<dbReference type="Pfam" id="PF06779">
    <property type="entry name" value="MFS_4"/>
    <property type="match status" value="1"/>
</dbReference>
<dbReference type="Proteomes" id="UP000187012">
    <property type="component" value="Unassembled WGS sequence"/>
</dbReference>
<dbReference type="InterPro" id="IPR036259">
    <property type="entry name" value="MFS_trans_sf"/>
</dbReference>
<evidence type="ECO:0000256" key="1">
    <source>
        <dbReference type="SAM" id="Phobius"/>
    </source>
</evidence>
<dbReference type="EMBL" id="CYGX02000217">
    <property type="protein sequence ID" value="SIT49931.1"/>
    <property type="molecule type" value="Genomic_DNA"/>
</dbReference>
<dbReference type="GO" id="GO:0005886">
    <property type="term" value="C:plasma membrane"/>
    <property type="evidence" value="ECO:0007669"/>
    <property type="project" value="TreeGrafter"/>
</dbReference>
<dbReference type="PANTHER" id="PTHR23537">
    <property type="match status" value="1"/>
</dbReference>
<dbReference type="AlphaFoldDB" id="A0A1N7SRH0"/>
<protein>
    <submittedName>
        <fullName evidence="2">Major facilitator superfamily MFS_1</fullName>
    </submittedName>
</protein>
<sequence length="115" mass="11774">MIQIVAVALPLIDTSPVPLIASSVLMGAAVPGIVPLALGRVNELLAHHPAAQKGAWSTATTTFAVLQAVAAYGMSFLFTQNGGNYAMLFVIGAAALALALAVDLFAALRPHPQKV</sequence>
<dbReference type="InterPro" id="IPR010645">
    <property type="entry name" value="MFS_4"/>
</dbReference>
<keyword evidence="3" id="KW-1185">Reference proteome</keyword>
<dbReference type="STRING" id="1247936.BN2475_2170002"/>
<evidence type="ECO:0000313" key="3">
    <source>
        <dbReference type="Proteomes" id="UP000187012"/>
    </source>
</evidence>
<feature type="transmembrane region" description="Helical" evidence="1">
    <location>
        <begin position="85"/>
        <end position="108"/>
    </location>
</feature>
<evidence type="ECO:0000313" key="2">
    <source>
        <dbReference type="EMBL" id="SIT49931.1"/>
    </source>
</evidence>
<keyword evidence="1" id="KW-1133">Transmembrane helix</keyword>
<keyword evidence="1" id="KW-0472">Membrane</keyword>
<keyword evidence="1" id="KW-0812">Transmembrane</keyword>
<dbReference type="PANTHER" id="PTHR23537:SF1">
    <property type="entry name" value="SUGAR TRANSPORTER"/>
    <property type="match status" value="1"/>
</dbReference>
<name>A0A1N7SRH0_9BURK</name>
<accession>A0A1N7SRH0</accession>